<dbReference type="AlphaFoldDB" id="A0A3M7S4V9"/>
<comment type="caution">
    <text evidence="1">The sequence shown here is derived from an EMBL/GenBank/DDBJ whole genome shotgun (WGS) entry which is preliminary data.</text>
</comment>
<proteinExistence type="predicted"/>
<dbReference type="Proteomes" id="UP000276133">
    <property type="component" value="Unassembled WGS sequence"/>
</dbReference>
<name>A0A3M7S4V9_BRAPC</name>
<evidence type="ECO:0000313" key="2">
    <source>
        <dbReference type="Proteomes" id="UP000276133"/>
    </source>
</evidence>
<gene>
    <name evidence="1" type="ORF">BpHYR1_036255</name>
</gene>
<dbReference type="EMBL" id="REGN01002058">
    <property type="protein sequence ID" value="RNA30675.1"/>
    <property type="molecule type" value="Genomic_DNA"/>
</dbReference>
<organism evidence="1 2">
    <name type="scientific">Brachionus plicatilis</name>
    <name type="common">Marine rotifer</name>
    <name type="synonym">Brachionus muelleri</name>
    <dbReference type="NCBI Taxonomy" id="10195"/>
    <lineage>
        <taxon>Eukaryota</taxon>
        <taxon>Metazoa</taxon>
        <taxon>Spiralia</taxon>
        <taxon>Gnathifera</taxon>
        <taxon>Rotifera</taxon>
        <taxon>Eurotatoria</taxon>
        <taxon>Monogononta</taxon>
        <taxon>Pseudotrocha</taxon>
        <taxon>Ploima</taxon>
        <taxon>Brachionidae</taxon>
        <taxon>Brachionus</taxon>
    </lineage>
</organism>
<accession>A0A3M7S4V9</accession>
<sequence>MSLSQSFKVHYSYKGGKHGIIKYYPRKMDKIYDRIVKSKKYDKIKIINSDRPKLLQKNKKFPLLTMLIISCSELKQIEVFNFLLDSFESRFKHGNEWSMIDPIRESLLSKIIPKNLIVLVHGRLWLNKFSFGLKKIVYEDLVTDTFIFHFTSHSTSLGNMCKVLNSSGKKEEI</sequence>
<feature type="non-terminal residue" evidence="1">
    <location>
        <position position="173"/>
    </location>
</feature>
<keyword evidence="2" id="KW-1185">Reference proteome</keyword>
<reference evidence="1 2" key="1">
    <citation type="journal article" date="2018" name="Sci. Rep.">
        <title>Genomic signatures of local adaptation to the degree of environmental predictability in rotifers.</title>
        <authorList>
            <person name="Franch-Gras L."/>
            <person name="Hahn C."/>
            <person name="Garcia-Roger E.M."/>
            <person name="Carmona M.J."/>
            <person name="Serra M."/>
            <person name="Gomez A."/>
        </authorList>
    </citation>
    <scope>NUCLEOTIDE SEQUENCE [LARGE SCALE GENOMIC DNA]</scope>
    <source>
        <strain evidence="1">HYR1</strain>
    </source>
</reference>
<evidence type="ECO:0000313" key="1">
    <source>
        <dbReference type="EMBL" id="RNA30675.1"/>
    </source>
</evidence>
<protein>
    <submittedName>
        <fullName evidence="1">Uncharacterized protein</fullName>
    </submittedName>
</protein>